<dbReference type="AlphaFoldDB" id="A0AAN4VZ90"/>
<dbReference type="Pfam" id="PF06452">
    <property type="entry name" value="CBM9_1"/>
    <property type="match status" value="1"/>
</dbReference>
<dbReference type="EMBL" id="BQKE01000002">
    <property type="protein sequence ID" value="GJM62781.1"/>
    <property type="molecule type" value="Genomic_DNA"/>
</dbReference>
<dbReference type="Proteomes" id="UP001310022">
    <property type="component" value="Unassembled WGS sequence"/>
</dbReference>
<keyword evidence="4" id="KW-1185">Reference proteome</keyword>
<dbReference type="Pfam" id="PF19313">
    <property type="entry name" value="DUF5916"/>
    <property type="match status" value="1"/>
</dbReference>
<evidence type="ECO:0000259" key="1">
    <source>
        <dbReference type="Pfam" id="PF06452"/>
    </source>
</evidence>
<reference evidence="3 4" key="1">
    <citation type="submission" date="2021-12" db="EMBL/GenBank/DDBJ databases">
        <title>Genome sequencing of bacteria with rrn-lacking chromosome and rrn-plasmid.</title>
        <authorList>
            <person name="Anda M."/>
            <person name="Iwasaki W."/>
        </authorList>
    </citation>
    <scope>NUCLEOTIDE SEQUENCE [LARGE SCALE GENOMIC DNA]</scope>
    <source>
        <strain evidence="3 4">NBRC 15940</strain>
    </source>
</reference>
<dbReference type="InterPro" id="IPR010502">
    <property type="entry name" value="Carb-bd_dom_fam9"/>
</dbReference>
<dbReference type="CDD" id="cd09618">
    <property type="entry name" value="CBM9_like_2"/>
    <property type="match status" value="1"/>
</dbReference>
<dbReference type="InterPro" id="IPR045670">
    <property type="entry name" value="DUF5916"/>
</dbReference>
<organism evidence="3 4">
    <name type="scientific">Persicobacter diffluens</name>
    <dbReference type="NCBI Taxonomy" id="981"/>
    <lineage>
        <taxon>Bacteria</taxon>
        <taxon>Pseudomonadati</taxon>
        <taxon>Bacteroidota</taxon>
        <taxon>Cytophagia</taxon>
        <taxon>Cytophagales</taxon>
        <taxon>Persicobacteraceae</taxon>
        <taxon>Persicobacter</taxon>
    </lineage>
</organism>
<sequence length="815" mass="94263">MKPTFVKSLLFMLGLFLPVFSVAQKLQLNAFRISQPPEIDGRLEEEIWTNGSDQFENKFVQISPNNGKPSNHTTKFMVRYDDQAIYVGARMFDSQPDSIFQEMGVRDTGKNNADIFSIAFDTFNNGQNAFHFMVSAAGTQTDMYETPGGTDFNWNAVWTSEVKVDEQGWTVEMKIPYMALRFPKMEVQNWGMNVQRVVKRLNEESYWNYVDPNVNGFVNQFGKLLELKEIKPPLRLAISPYLSTYYDIDEASETSNFSTSAGLDVKWGINQAFTLDMTLIPDFGQVQADNRVLNLSAFEVRFDENRPFFTEGTELFNRSDMFYSRRVGKSFGSFDYESQEEVISQPADAPLVNATKLSGRTSSGLGIGVFNAVTEATYAEVQDTLSDERRKIQVDPLTNFNALVIEQNLKNNSNIGFMNTNVYRGVEGRMANVSRLDWRFYDQENVWSFRGSAAGSYIKTGDDLSTGYSLGIDGGKISGTYQYVGWFQIISDEYNPNDMGFLRRNNYIDQGMRFTYSKQEPHGIFNSVQWNTTYQLNYIVTPFAFADFELASNYFMEFKNFYRANIWLEGNPIRGYDYFDPRADFEYYFIREPSFNTGFYMGTDERKRFAVEGFSWIWSRPSMQQLDNGFGIVPRMRFNNRFTLSAEVDLAKIRAERGFVDHQYNDQGERSAVIYGKRDRIEFGNSIWGNYAITNKMGINLRLRHYWSNVAYSQFYDLGKNGKLYPTDFTGFNEDGSSEYNTNFNAFNMELGYSWEFAPSSFLTVFWKNQIYADDNEINIRYLENLSNTLTANQINSFSVRLIYFLDIQQVKDWM</sequence>
<dbReference type="SUPFAM" id="SSF49344">
    <property type="entry name" value="CBD9-like"/>
    <property type="match status" value="1"/>
</dbReference>
<evidence type="ECO:0000313" key="3">
    <source>
        <dbReference type="EMBL" id="GJM62781.1"/>
    </source>
</evidence>
<gene>
    <name evidence="3" type="ORF">PEDI_33330</name>
</gene>
<dbReference type="GO" id="GO:0016052">
    <property type="term" value="P:carbohydrate catabolic process"/>
    <property type="evidence" value="ECO:0007669"/>
    <property type="project" value="InterPro"/>
</dbReference>
<feature type="domain" description="DUF5916" evidence="2">
    <location>
        <begin position="232"/>
        <end position="815"/>
    </location>
</feature>
<evidence type="ECO:0008006" key="5">
    <source>
        <dbReference type="Google" id="ProtNLM"/>
    </source>
</evidence>
<dbReference type="GO" id="GO:0004553">
    <property type="term" value="F:hydrolase activity, hydrolyzing O-glycosyl compounds"/>
    <property type="evidence" value="ECO:0007669"/>
    <property type="project" value="InterPro"/>
</dbReference>
<protein>
    <recommendedName>
        <fullName evidence="5">Hydrolase</fullName>
    </recommendedName>
</protein>
<evidence type="ECO:0000313" key="4">
    <source>
        <dbReference type="Proteomes" id="UP001310022"/>
    </source>
</evidence>
<feature type="domain" description="Carbohydrate-binding" evidence="1">
    <location>
        <begin position="39"/>
        <end position="219"/>
    </location>
</feature>
<evidence type="ECO:0000259" key="2">
    <source>
        <dbReference type="Pfam" id="PF19313"/>
    </source>
</evidence>
<name>A0AAN4VZ90_9BACT</name>
<dbReference type="Gene3D" id="2.60.40.1190">
    <property type="match status" value="1"/>
</dbReference>
<comment type="caution">
    <text evidence="3">The sequence shown here is derived from an EMBL/GenBank/DDBJ whole genome shotgun (WGS) entry which is preliminary data.</text>
</comment>
<accession>A0AAN4VZ90</accession>
<dbReference type="RefSeq" id="WP_338238018.1">
    <property type="nucleotide sequence ID" value="NZ_BQKE01000002.1"/>
</dbReference>
<proteinExistence type="predicted"/>
<dbReference type="GO" id="GO:0030246">
    <property type="term" value="F:carbohydrate binding"/>
    <property type="evidence" value="ECO:0007669"/>
    <property type="project" value="InterPro"/>
</dbReference>